<accession>A0A1I5KL61</accession>
<evidence type="ECO:0000256" key="1">
    <source>
        <dbReference type="SAM" id="Phobius"/>
    </source>
</evidence>
<dbReference type="EMBL" id="FOWZ01000001">
    <property type="protein sequence ID" value="SFO85627.1"/>
    <property type="molecule type" value="Genomic_DNA"/>
</dbReference>
<gene>
    <name evidence="2" type="ORF">SAMN04488060_0329</name>
</gene>
<protein>
    <submittedName>
        <fullName evidence="2">Uncharacterized membrane protein YsdA, DUF1294 family</fullName>
    </submittedName>
</protein>
<keyword evidence="3" id="KW-1185">Reference proteome</keyword>
<evidence type="ECO:0000313" key="3">
    <source>
        <dbReference type="Proteomes" id="UP000199331"/>
    </source>
</evidence>
<dbReference type="AlphaFoldDB" id="A0A1I5KL61"/>
<keyword evidence="1" id="KW-0812">Transmembrane</keyword>
<dbReference type="InterPro" id="IPR010718">
    <property type="entry name" value="DUF1294"/>
</dbReference>
<organism evidence="2 3">
    <name type="scientific">Qipengyuania nanhaisediminis</name>
    <dbReference type="NCBI Taxonomy" id="604088"/>
    <lineage>
        <taxon>Bacteria</taxon>
        <taxon>Pseudomonadati</taxon>
        <taxon>Pseudomonadota</taxon>
        <taxon>Alphaproteobacteria</taxon>
        <taxon>Sphingomonadales</taxon>
        <taxon>Erythrobacteraceae</taxon>
        <taxon>Qipengyuania</taxon>
    </lineage>
</organism>
<reference evidence="3" key="1">
    <citation type="submission" date="2016-10" db="EMBL/GenBank/DDBJ databases">
        <authorList>
            <person name="Varghese N."/>
            <person name="Submissions S."/>
        </authorList>
    </citation>
    <scope>NUCLEOTIDE SEQUENCE [LARGE SCALE GENOMIC DNA]</scope>
    <source>
        <strain evidence="3">CGMCC 1.7715</strain>
    </source>
</reference>
<feature type="transmembrane region" description="Helical" evidence="1">
    <location>
        <begin position="76"/>
        <end position="95"/>
    </location>
</feature>
<feature type="transmembrane region" description="Helical" evidence="1">
    <location>
        <begin position="45"/>
        <end position="64"/>
    </location>
</feature>
<proteinExistence type="predicted"/>
<sequence length="98" mass="11183">MPVEFTLLEWFVYYLIAINMVAFFAFMADKVLAESGSWRLSEVSLLGWAFAGGTLGAYAARSLLRHKTRKEPFSNRLHAIACIQVIAFAMLMLWFTTR</sequence>
<dbReference type="OrthoDB" id="72963at2"/>
<dbReference type="Proteomes" id="UP000199331">
    <property type="component" value="Unassembled WGS sequence"/>
</dbReference>
<keyword evidence="1" id="KW-1133">Transmembrane helix</keyword>
<dbReference type="RefSeq" id="WP_090476714.1">
    <property type="nucleotide sequence ID" value="NZ_FOWZ01000001.1"/>
</dbReference>
<name>A0A1I5KL61_9SPHN</name>
<dbReference type="Pfam" id="PF06961">
    <property type="entry name" value="DUF1294"/>
    <property type="match status" value="1"/>
</dbReference>
<feature type="transmembrane region" description="Helical" evidence="1">
    <location>
        <begin position="12"/>
        <end position="33"/>
    </location>
</feature>
<keyword evidence="1" id="KW-0472">Membrane</keyword>
<evidence type="ECO:0000313" key="2">
    <source>
        <dbReference type="EMBL" id="SFO85627.1"/>
    </source>
</evidence>